<feature type="coiled-coil region" evidence="3">
    <location>
        <begin position="541"/>
        <end position="568"/>
    </location>
</feature>
<feature type="domain" description="ParB-like N-terminal" evidence="4">
    <location>
        <begin position="9"/>
        <end position="98"/>
    </location>
</feature>
<dbReference type="CDD" id="cd16393">
    <property type="entry name" value="SPO0J_N"/>
    <property type="match status" value="1"/>
</dbReference>
<evidence type="ECO:0000313" key="5">
    <source>
        <dbReference type="EMBL" id="MPM12595.1"/>
    </source>
</evidence>
<dbReference type="SUPFAM" id="SSF109709">
    <property type="entry name" value="KorB DNA-binding domain-like"/>
    <property type="match status" value="1"/>
</dbReference>
<keyword evidence="3" id="KW-0175">Coiled coil</keyword>
<dbReference type="InterPro" id="IPR004437">
    <property type="entry name" value="ParB/RepB/Spo0J"/>
</dbReference>
<keyword evidence="1" id="KW-0159">Chromosome partition</keyword>
<dbReference type="InterPro" id="IPR050336">
    <property type="entry name" value="Chromosome_partition/occlusion"/>
</dbReference>
<dbReference type="PANTHER" id="PTHR33375">
    <property type="entry name" value="CHROMOSOME-PARTITIONING PROTEIN PARB-RELATED"/>
    <property type="match status" value="1"/>
</dbReference>
<sequence>MKEQKPEFKNVKIADLVSSDMNPRKTFSEDSLKELSDSIFEKGVLQPIVVRPVGKKFEIVCGERRYRAAKMATLKEIPAMVRQLDDEEAFDLMITENLQREDVQPMEEAAAFAELLKRNNDYAAIAVRFGKSEVYVRLRVKLNDLIPEFQDLLQRDIISITIALEICKQQDYVQKEIFQDEFDNMEEPWWACPTLSELKEAIRDVGMPRISDAKFDVENKNLIKKAGSCITCVANTACQSSLFPEEEDKARCTNPRCFKAKAEQHLNTLLDEAVKDGAFVAVSKYGYGSNLSDKEKELEEKGFNVINLRSYNSIRKPEEPNKSEYNFEDLESAAEYEQNKAEYDEDIKVFENEISSPDVIKVIIVENDGEIAYFRKAGITRGSNNKESVETIAIMELNSKLQRGKELEIEGINKDLFKLVESHFTDMDDKTIIATSANNYAQSVESAIKMFFYMDCSATVQQILMKKHLPKKEHDLDDEKVACKIIDKLEPEDWNIVIKSFLLGKLLTNYPNSYTSTYKALTEIAKFTNPDAAADIIDRHEKKYAKKKASIEAQIAALKKDKKSKKEKEPELAAS</sequence>
<dbReference type="NCBIfam" id="TIGR00180">
    <property type="entry name" value="parB_part"/>
    <property type="match status" value="1"/>
</dbReference>
<dbReference type="Gene3D" id="1.10.10.2830">
    <property type="match status" value="1"/>
</dbReference>
<dbReference type="SMART" id="SM00470">
    <property type="entry name" value="ParB"/>
    <property type="match status" value="1"/>
</dbReference>
<organism evidence="5">
    <name type="scientific">bioreactor metagenome</name>
    <dbReference type="NCBI Taxonomy" id="1076179"/>
    <lineage>
        <taxon>unclassified sequences</taxon>
        <taxon>metagenomes</taxon>
        <taxon>ecological metagenomes</taxon>
    </lineage>
</organism>
<dbReference type="InterPro" id="IPR003115">
    <property type="entry name" value="ParB_N"/>
</dbReference>
<dbReference type="Pfam" id="PF17762">
    <property type="entry name" value="HTH_ParB"/>
    <property type="match status" value="1"/>
</dbReference>
<dbReference type="InterPro" id="IPR036086">
    <property type="entry name" value="ParB/Sulfiredoxin_sf"/>
</dbReference>
<keyword evidence="2" id="KW-0238">DNA-binding</keyword>
<dbReference type="GO" id="GO:0003677">
    <property type="term" value="F:DNA binding"/>
    <property type="evidence" value="ECO:0007669"/>
    <property type="project" value="UniProtKB-KW"/>
</dbReference>
<dbReference type="FunFam" id="3.90.1530.30:FF:000001">
    <property type="entry name" value="Chromosome partitioning protein ParB"/>
    <property type="match status" value="1"/>
</dbReference>
<dbReference type="SUPFAM" id="SSF110849">
    <property type="entry name" value="ParB/Sulfiredoxin"/>
    <property type="match status" value="1"/>
</dbReference>
<evidence type="ECO:0000259" key="4">
    <source>
        <dbReference type="SMART" id="SM00470"/>
    </source>
</evidence>
<reference evidence="5" key="1">
    <citation type="submission" date="2019-08" db="EMBL/GenBank/DDBJ databases">
        <authorList>
            <person name="Kucharzyk K."/>
            <person name="Murdoch R.W."/>
            <person name="Higgins S."/>
            <person name="Loffler F."/>
        </authorList>
    </citation>
    <scope>NUCLEOTIDE SEQUENCE</scope>
</reference>
<comment type="caution">
    <text evidence="5">The sequence shown here is derived from an EMBL/GenBank/DDBJ whole genome shotgun (WGS) entry which is preliminary data.</text>
</comment>
<protein>
    <submittedName>
        <fullName evidence="5">Nucleoid occlusion protein</fullName>
    </submittedName>
</protein>
<dbReference type="GO" id="GO:0005694">
    <property type="term" value="C:chromosome"/>
    <property type="evidence" value="ECO:0007669"/>
    <property type="project" value="TreeGrafter"/>
</dbReference>
<dbReference type="InterPro" id="IPR041468">
    <property type="entry name" value="HTH_ParB/Spo0J"/>
</dbReference>
<proteinExistence type="predicted"/>
<evidence type="ECO:0000256" key="3">
    <source>
        <dbReference type="SAM" id="Coils"/>
    </source>
</evidence>
<dbReference type="PANTHER" id="PTHR33375:SF1">
    <property type="entry name" value="CHROMOSOME-PARTITIONING PROTEIN PARB-RELATED"/>
    <property type="match status" value="1"/>
</dbReference>
<dbReference type="EMBL" id="VSSQ01001995">
    <property type="protein sequence ID" value="MPM12595.1"/>
    <property type="molecule type" value="Genomic_DNA"/>
</dbReference>
<evidence type="ECO:0000256" key="1">
    <source>
        <dbReference type="ARBA" id="ARBA00022829"/>
    </source>
</evidence>
<dbReference type="Gene3D" id="3.90.1530.30">
    <property type="match status" value="1"/>
</dbReference>
<accession>A0A644X8U2</accession>
<evidence type="ECO:0000256" key="2">
    <source>
        <dbReference type="ARBA" id="ARBA00023125"/>
    </source>
</evidence>
<gene>
    <name evidence="5" type="primary">noc_19</name>
    <name evidence="5" type="ORF">SDC9_58949</name>
</gene>
<dbReference type="AlphaFoldDB" id="A0A644X8U2"/>
<dbReference type="Pfam" id="PF02195">
    <property type="entry name" value="ParB_N"/>
    <property type="match status" value="1"/>
</dbReference>
<name>A0A644X8U2_9ZZZZ</name>
<dbReference type="GO" id="GO:0007059">
    <property type="term" value="P:chromosome segregation"/>
    <property type="evidence" value="ECO:0007669"/>
    <property type="project" value="UniProtKB-KW"/>
</dbReference>